<name>A0A5N6P710_9ASTR</name>
<accession>A0A5N6P710</accession>
<dbReference type="Proteomes" id="UP000326396">
    <property type="component" value="Linkage Group LG14"/>
</dbReference>
<dbReference type="PANTHER" id="PTHR32278:SF61">
    <property type="entry name" value="F-BOX DOMAIN, PHLOEM PROTEIN 2-LIKE PROTEIN-RELATED"/>
    <property type="match status" value="1"/>
</dbReference>
<dbReference type="AlphaFoldDB" id="A0A5N6P710"/>
<dbReference type="EMBL" id="SZYD01000006">
    <property type="protein sequence ID" value="KAD5960442.1"/>
    <property type="molecule type" value="Genomic_DNA"/>
</dbReference>
<proteinExistence type="predicted"/>
<gene>
    <name evidence="1" type="ORF">E3N88_11914</name>
</gene>
<dbReference type="PANTHER" id="PTHR32278">
    <property type="entry name" value="F-BOX DOMAIN-CONTAINING PROTEIN"/>
    <property type="match status" value="1"/>
</dbReference>
<keyword evidence="2" id="KW-1185">Reference proteome</keyword>
<evidence type="ECO:0000313" key="1">
    <source>
        <dbReference type="EMBL" id="KAD5960442.1"/>
    </source>
</evidence>
<evidence type="ECO:0008006" key="3">
    <source>
        <dbReference type="Google" id="ProtNLM"/>
    </source>
</evidence>
<evidence type="ECO:0000313" key="2">
    <source>
        <dbReference type="Proteomes" id="UP000326396"/>
    </source>
</evidence>
<dbReference type="OrthoDB" id="1918565at2759"/>
<reference evidence="1 2" key="1">
    <citation type="submission" date="2019-05" db="EMBL/GenBank/DDBJ databases">
        <title>Mikania micrantha, genome provides insights into the molecular mechanism of rapid growth.</title>
        <authorList>
            <person name="Liu B."/>
        </authorList>
    </citation>
    <scope>NUCLEOTIDE SEQUENCE [LARGE SCALE GENOMIC DNA]</scope>
    <source>
        <strain evidence="1">NLD-2019</strain>
        <tissue evidence="1">Leaf</tissue>
    </source>
</reference>
<organism evidence="1 2">
    <name type="scientific">Mikania micrantha</name>
    <name type="common">bitter vine</name>
    <dbReference type="NCBI Taxonomy" id="192012"/>
    <lineage>
        <taxon>Eukaryota</taxon>
        <taxon>Viridiplantae</taxon>
        <taxon>Streptophyta</taxon>
        <taxon>Embryophyta</taxon>
        <taxon>Tracheophyta</taxon>
        <taxon>Spermatophyta</taxon>
        <taxon>Magnoliopsida</taxon>
        <taxon>eudicotyledons</taxon>
        <taxon>Gunneridae</taxon>
        <taxon>Pentapetalae</taxon>
        <taxon>asterids</taxon>
        <taxon>campanulids</taxon>
        <taxon>Asterales</taxon>
        <taxon>Asteraceae</taxon>
        <taxon>Asteroideae</taxon>
        <taxon>Heliantheae alliance</taxon>
        <taxon>Eupatorieae</taxon>
        <taxon>Mikania</taxon>
    </lineage>
</organism>
<dbReference type="Pfam" id="PF14299">
    <property type="entry name" value="PP2"/>
    <property type="match status" value="1"/>
</dbReference>
<sequence>MVGAMDLSIAWGNDTHYWKWKHIPESRFAEVAILKSVWWLDIHGKIASVMLSPKTLYGAYLVYRISNQSWGLSSPGNTLVSFREVRNEISNVCLQHPMERVALRNDGWSGWMEIELGEFYYDDGDESEIEMKFEEHHQYKGGLIVEGIEIRPK</sequence>
<comment type="caution">
    <text evidence="1">The sequence shown here is derived from an EMBL/GenBank/DDBJ whole genome shotgun (WGS) entry which is preliminary data.</text>
</comment>
<dbReference type="InterPro" id="IPR025886">
    <property type="entry name" value="PP2-like"/>
</dbReference>
<protein>
    <recommendedName>
        <fullName evidence="3">F-box domain-containing protein</fullName>
    </recommendedName>
</protein>